<protein>
    <submittedName>
        <fullName evidence="1">Uncharacterized protein</fullName>
    </submittedName>
</protein>
<dbReference type="Proteomes" id="UP001066276">
    <property type="component" value="Chromosome 12"/>
</dbReference>
<dbReference type="EMBL" id="JANPWB010000016">
    <property type="protein sequence ID" value="KAJ1082020.1"/>
    <property type="molecule type" value="Genomic_DNA"/>
</dbReference>
<reference evidence="1" key="1">
    <citation type="journal article" date="2022" name="bioRxiv">
        <title>Sequencing and chromosome-scale assembly of the giantPleurodeles waltlgenome.</title>
        <authorList>
            <person name="Brown T."/>
            <person name="Elewa A."/>
            <person name="Iarovenko S."/>
            <person name="Subramanian E."/>
            <person name="Araus A.J."/>
            <person name="Petzold A."/>
            <person name="Susuki M."/>
            <person name="Suzuki K.-i.T."/>
            <person name="Hayashi T."/>
            <person name="Toyoda A."/>
            <person name="Oliveira C."/>
            <person name="Osipova E."/>
            <person name="Leigh N.D."/>
            <person name="Simon A."/>
            <person name="Yun M.H."/>
        </authorList>
    </citation>
    <scope>NUCLEOTIDE SEQUENCE</scope>
    <source>
        <strain evidence="1">20211129_DDA</strain>
        <tissue evidence="1">Liver</tissue>
    </source>
</reference>
<accession>A0AAV7KS69</accession>
<dbReference type="AlphaFoldDB" id="A0AAV7KS69"/>
<sequence>MATATCNHFQTQRSAAVAHSTRWSASGKLGTSRLLPRTPAEAARLGAACGGARGSSADAVIATTTAASTTGYEEQATPHSNPAPIAAGTQEDWFSAICTQHSGKKYSLPPLGLRIALDTAP</sequence>
<comment type="caution">
    <text evidence="1">The sequence shown here is derived from an EMBL/GenBank/DDBJ whole genome shotgun (WGS) entry which is preliminary data.</text>
</comment>
<proteinExistence type="predicted"/>
<gene>
    <name evidence="1" type="ORF">NDU88_002192</name>
</gene>
<organism evidence="1 2">
    <name type="scientific">Pleurodeles waltl</name>
    <name type="common">Iberian ribbed newt</name>
    <dbReference type="NCBI Taxonomy" id="8319"/>
    <lineage>
        <taxon>Eukaryota</taxon>
        <taxon>Metazoa</taxon>
        <taxon>Chordata</taxon>
        <taxon>Craniata</taxon>
        <taxon>Vertebrata</taxon>
        <taxon>Euteleostomi</taxon>
        <taxon>Amphibia</taxon>
        <taxon>Batrachia</taxon>
        <taxon>Caudata</taxon>
        <taxon>Salamandroidea</taxon>
        <taxon>Salamandridae</taxon>
        <taxon>Pleurodelinae</taxon>
        <taxon>Pleurodeles</taxon>
    </lineage>
</organism>
<keyword evidence="2" id="KW-1185">Reference proteome</keyword>
<evidence type="ECO:0000313" key="2">
    <source>
        <dbReference type="Proteomes" id="UP001066276"/>
    </source>
</evidence>
<evidence type="ECO:0000313" key="1">
    <source>
        <dbReference type="EMBL" id="KAJ1082020.1"/>
    </source>
</evidence>
<name>A0AAV7KS69_PLEWA</name>